<name>A0A1D1XFR0_9ARAE</name>
<sequence>MEPRNSAGEPVKKRLSMQNEILKRVEELAGRMQRRAEEVTREVRDLEGRAGAAERDLEGAFNAFRRLSDTHFVENIISEEDQISRTKGGSKTSVDRNIPAQSYELDILPRYKEAVSLGLKSYKDHLKRANKSYSGSSASNKVWSVRGPLPHIIGSEEYIHDNSCGLIEDLGFGTSFDFNGLTESKGTFANAGPNDLFNPNLFGMEQGPSEEDGNKPLVSAALDFKAMLEAALRSPYKFHDEGSSSHAIDPNNTWTAHTDQATLVSNNVRIGSSRDLQCLDGTTTPIREGNHLSFEDSDIHADNISALMSGSLFDPEEATLGGKEQLDNLSNLVEQTMCGSTSVADEKGSTGSTSSSPIQRNLDLDYDSSPRHPSSDTLLDGCMETGGQETSLEGFGAKEEVITYHTHVAATDNVVEDTRLSAIDNSSAPDVTKYQ</sequence>
<evidence type="ECO:0000313" key="3">
    <source>
        <dbReference type="EMBL" id="JAT41240.1"/>
    </source>
</evidence>
<dbReference type="AlphaFoldDB" id="A0A1D1XFR0"/>
<accession>A0A1D1XFR0</accession>
<organism evidence="3">
    <name type="scientific">Anthurium amnicola</name>
    <dbReference type="NCBI Taxonomy" id="1678845"/>
    <lineage>
        <taxon>Eukaryota</taxon>
        <taxon>Viridiplantae</taxon>
        <taxon>Streptophyta</taxon>
        <taxon>Embryophyta</taxon>
        <taxon>Tracheophyta</taxon>
        <taxon>Spermatophyta</taxon>
        <taxon>Magnoliopsida</taxon>
        <taxon>Liliopsida</taxon>
        <taxon>Araceae</taxon>
        <taxon>Pothoideae</taxon>
        <taxon>Potheae</taxon>
        <taxon>Anthurium</taxon>
    </lineage>
</organism>
<evidence type="ECO:0000256" key="1">
    <source>
        <dbReference type="SAM" id="Coils"/>
    </source>
</evidence>
<gene>
    <name evidence="3" type="primary">Fam21_4</name>
    <name evidence="3" type="ORF">g.51279</name>
</gene>
<keyword evidence="1" id="KW-0175">Coiled coil</keyword>
<reference evidence="3" key="1">
    <citation type="submission" date="2015-07" db="EMBL/GenBank/DDBJ databases">
        <title>Transcriptome Assembly of Anthurium amnicola.</title>
        <authorList>
            <person name="Suzuki J."/>
        </authorList>
    </citation>
    <scope>NUCLEOTIDE SEQUENCE</scope>
</reference>
<dbReference type="EMBL" id="GDJX01026696">
    <property type="protein sequence ID" value="JAT41240.1"/>
    <property type="molecule type" value="Transcribed_RNA"/>
</dbReference>
<protein>
    <submittedName>
        <fullName evidence="3">WASH complex subunit FAM21</fullName>
    </submittedName>
</protein>
<evidence type="ECO:0000256" key="2">
    <source>
        <dbReference type="SAM" id="MobiDB-lite"/>
    </source>
</evidence>
<feature type="region of interest" description="Disordered" evidence="2">
    <location>
        <begin position="340"/>
        <end position="387"/>
    </location>
</feature>
<proteinExistence type="predicted"/>
<feature type="coiled-coil region" evidence="1">
    <location>
        <begin position="22"/>
        <end position="56"/>
    </location>
</feature>
<feature type="compositionally biased region" description="Polar residues" evidence="2">
    <location>
        <begin position="340"/>
        <end position="359"/>
    </location>
</feature>